<gene>
    <name evidence="1" type="ORF">G5S52_21680</name>
</gene>
<name>A0A6M1RRN5_9GAMM</name>
<organism evidence="1 2">
    <name type="scientific">Grimontia sedimenti</name>
    <dbReference type="NCBI Taxonomy" id="2711294"/>
    <lineage>
        <taxon>Bacteria</taxon>
        <taxon>Pseudomonadati</taxon>
        <taxon>Pseudomonadota</taxon>
        <taxon>Gammaproteobacteria</taxon>
        <taxon>Vibrionales</taxon>
        <taxon>Vibrionaceae</taxon>
        <taxon>Grimontia</taxon>
    </lineage>
</organism>
<reference evidence="1 2" key="1">
    <citation type="submission" date="2020-02" db="EMBL/GenBank/DDBJ databases">
        <title>The draft genome of Grimontia sedimenta sp. nov., isolated from benthic sediments near coral reefs south of Kuwait.</title>
        <authorList>
            <person name="Mahmoud H.M."/>
            <person name="Jose L."/>
            <person name="Eapen S."/>
        </authorList>
    </citation>
    <scope>NUCLEOTIDE SEQUENCE [LARGE SCALE GENOMIC DNA]</scope>
    <source>
        <strain evidence="1 2">S25</strain>
    </source>
</reference>
<dbReference type="AlphaFoldDB" id="A0A6M1RRN5"/>
<keyword evidence="2" id="KW-1185">Reference proteome</keyword>
<evidence type="ECO:0000313" key="1">
    <source>
        <dbReference type="EMBL" id="NGO00140.1"/>
    </source>
</evidence>
<sequence>MPVIAPLPIKTKDQPFHIQLWRWVTFVRQWKLVENWAYEYKGHRYVVPKGFVFDGASIPKPLWFILSPTGLLLIPGLLHDFGYRYMYLWEVDTSSPTGYKKAWRCEERGPWDDLFREVSLHVNGTKVISFLALVALKLGGGRAWRQNRERNAEDIFPE</sequence>
<comment type="caution">
    <text evidence="1">The sequence shown here is derived from an EMBL/GenBank/DDBJ whole genome shotgun (WGS) entry which is preliminary data.</text>
</comment>
<evidence type="ECO:0000313" key="2">
    <source>
        <dbReference type="Proteomes" id="UP000473008"/>
    </source>
</evidence>
<dbReference type="EMBL" id="JAALDL010000024">
    <property type="protein sequence ID" value="NGO00140.1"/>
    <property type="molecule type" value="Genomic_DNA"/>
</dbReference>
<dbReference type="Proteomes" id="UP000473008">
    <property type="component" value="Unassembled WGS sequence"/>
</dbReference>
<proteinExistence type="predicted"/>
<accession>A0A6M1RRN5</accession>
<dbReference type="Pfam" id="PF07087">
    <property type="entry name" value="DUF1353"/>
    <property type="match status" value="1"/>
</dbReference>
<dbReference type="InterPro" id="IPR010767">
    <property type="entry name" value="Phage_CGC-2007_Cje0229"/>
</dbReference>
<protein>
    <submittedName>
        <fullName evidence="1">DUF1353 domain-containing protein</fullName>
    </submittedName>
</protein>